<gene>
    <name evidence="13" type="primary">elp2</name>
    <name evidence="13" type="ORF">DFA_07260</name>
</gene>
<dbReference type="InterPro" id="IPR036322">
    <property type="entry name" value="WD40_repeat_dom_sf"/>
</dbReference>
<evidence type="ECO:0000313" key="13">
    <source>
        <dbReference type="EMBL" id="EGG20140.1"/>
    </source>
</evidence>
<dbReference type="RefSeq" id="XP_004367123.1">
    <property type="nucleotide sequence ID" value="XM_004367066.1"/>
</dbReference>
<keyword evidence="12" id="KW-0732">Signal</keyword>
<feature type="repeat" description="WD" evidence="11">
    <location>
        <begin position="230"/>
        <end position="268"/>
    </location>
</feature>
<keyword evidence="9" id="KW-0677">Repeat</keyword>
<feature type="repeat" description="WD" evidence="11">
    <location>
        <begin position="126"/>
        <end position="162"/>
    </location>
</feature>
<dbReference type="FunFam" id="2.130.10.10:FF:000400">
    <property type="entry name" value="Elongator acetyltransferase complex subunit 2"/>
    <property type="match status" value="1"/>
</dbReference>
<protein>
    <recommendedName>
        <fullName evidence="5">Elongator complex protein 2</fullName>
    </recommendedName>
</protein>
<dbReference type="GO" id="GO:0033588">
    <property type="term" value="C:elongator holoenzyme complex"/>
    <property type="evidence" value="ECO:0007669"/>
    <property type="project" value="InterPro"/>
</dbReference>
<evidence type="ECO:0000256" key="9">
    <source>
        <dbReference type="ARBA" id="ARBA00022737"/>
    </source>
</evidence>
<dbReference type="GO" id="GO:0002098">
    <property type="term" value="P:tRNA wobble uridine modification"/>
    <property type="evidence" value="ECO:0007669"/>
    <property type="project" value="InterPro"/>
</dbReference>
<evidence type="ECO:0000256" key="5">
    <source>
        <dbReference type="ARBA" id="ARBA00020267"/>
    </source>
</evidence>
<dbReference type="OMA" id="ENFRHIS"/>
<dbReference type="GO" id="GO:0005634">
    <property type="term" value="C:nucleus"/>
    <property type="evidence" value="ECO:0007669"/>
    <property type="project" value="UniProtKB-SubCell"/>
</dbReference>
<name>F4PVX6_CACFS</name>
<dbReference type="PROSITE" id="PS50082">
    <property type="entry name" value="WD_REPEATS_2"/>
    <property type="match status" value="5"/>
</dbReference>
<dbReference type="KEGG" id="dfa:DFA_07260"/>
<dbReference type="InterPro" id="IPR015943">
    <property type="entry name" value="WD40/YVTN_repeat-like_dom_sf"/>
</dbReference>
<dbReference type="Proteomes" id="UP000007797">
    <property type="component" value="Unassembled WGS sequence"/>
</dbReference>
<comment type="similarity">
    <text evidence="4">Belongs to the WD repeat ELP2 family.</text>
</comment>
<dbReference type="GO" id="GO:0005737">
    <property type="term" value="C:cytoplasm"/>
    <property type="evidence" value="ECO:0007669"/>
    <property type="project" value="UniProtKB-SubCell"/>
</dbReference>
<evidence type="ECO:0000256" key="3">
    <source>
        <dbReference type="ARBA" id="ARBA00005043"/>
    </source>
</evidence>
<comment type="subcellular location">
    <subcellularLocation>
        <location evidence="2">Cytoplasm</location>
    </subcellularLocation>
    <subcellularLocation>
        <location evidence="1">Nucleus</location>
    </subcellularLocation>
</comment>
<dbReference type="PANTHER" id="PTHR44111:SF1">
    <property type="entry name" value="ELONGATOR COMPLEX PROTEIN 2"/>
    <property type="match status" value="1"/>
</dbReference>
<evidence type="ECO:0000256" key="4">
    <source>
        <dbReference type="ARBA" id="ARBA00005881"/>
    </source>
</evidence>
<evidence type="ECO:0000256" key="6">
    <source>
        <dbReference type="ARBA" id="ARBA00022490"/>
    </source>
</evidence>
<dbReference type="Pfam" id="PF00400">
    <property type="entry name" value="WD40"/>
    <property type="match status" value="8"/>
</dbReference>
<feature type="repeat" description="WD" evidence="11">
    <location>
        <begin position="445"/>
        <end position="477"/>
    </location>
</feature>
<evidence type="ECO:0000256" key="11">
    <source>
        <dbReference type="PROSITE-ProRule" id="PRU00221"/>
    </source>
</evidence>
<dbReference type="GeneID" id="14872541"/>
<dbReference type="AlphaFoldDB" id="F4PVX6"/>
<dbReference type="Gene3D" id="2.130.10.10">
    <property type="entry name" value="YVTN repeat-like/Quinoprotein amine dehydrogenase"/>
    <property type="match status" value="6"/>
</dbReference>
<keyword evidence="14" id="KW-1185">Reference proteome</keyword>
<keyword evidence="10" id="KW-0539">Nucleus</keyword>
<dbReference type="SUPFAM" id="SSF50978">
    <property type="entry name" value="WD40 repeat-like"/>
    <property type="match status" value="2"/>
</dbReference>
<evidence type="ECO:0000256" key="1">
    <source>
        <dbReference type="ARBA" id="ARBA00004123"/>
    </source>
</evidence>
<feature type="chain" id="PRO_5003319661" description="Elongator complex protein 2" evidence="12">
    <location>
        <begin position="19"/>
        <end position="889"/>
    </location>
</feature>
<feature type="repeat" description="WD" evidence="11">
    <location>
        <begin position="682"/>
        <end position="713"/>
    </location>
</feature>
<keyword evidence="7 11" id="KW-0853">WD repeat</keyword>
<dbReference type="PROSITE" id="PS50294">
    <property type="entry name" value="WD_REPEATS_REGION"/>
    <property type="match status" value="2"/>
</dbReference>
<evidence type="ECO:0000256" key="12">
    <source>
        <dbReference type="SAM" id="SignalP"/>
    </source>
</evidence>
<keyword evidence="6" id="KW-0963">Cytoplasm</keyword>
<dbReference type="EMBL" id="GL883013">
    <property type="protein sequence ID" value="EGG20140.1"/>
    <property type="molecule type" value="Genomic_DNA"/>
</dbReference>
<evidence type="ECO:0000256" key="7">
    <source>
        <dbReference type="ARBA" id="ARBA00022574"/>
    </source>
</evidence>
<accession>F4PVX6</accession>
<dbReference type="InterPro" id="IPR037289">
    <property type="entry name" value="Elp2"/>
</dbReference>
<dbReference type="OrthoDB" id="27911at2759"/>
<evidence type="ECO:0000256" key="2">
    <source>
        <dbReference type="ARBA" id="ARBA00004496"/>
    </source>
</evidence>
<sequence length="889" mass="99988">MIIIYLSWLFFLSLIIHSNNNNNNRPTSFPTCDSISWGNNGLVAYGAHNFIALLSPSIPKVLATLPGHKDRVNHVQWIPNCTRNTETKQFNNEENELVSVSSDHTIIIWKRNENNNNTLFSIKETLKGHSDSVTSCSIVRNDRDGSLLLCSTSTDNTVNIWKRDAGVDSVFALIQSIEFKPRMMTCSSLGFIPGTNTAILVLGGVESKIHLYVQDFRKEGTILFRKVVSLQGHQDWIRCLKFRYIPQTDELFLASSSQDNKIRLWKVSQKIDQPAKQQEQEDGEEDEGIDTNTLIDSLKSSSITGVKSLSSKGHIFNVSETETTKVKVIVLLESVMSGHEDWVYSVSWYPVNNKQDGTQEMCLVSSSMDKTMIVWRPDPKSGVWMDEVRIGDMGGNILGLYGAVFSPTGEYLLSHGYNGAFHLWGNENHNNNNSSRAVWRPEIITSGHFGPVQDLMWAPDYNYFISCSTDRTLRLYSQWDSSQNQDRVKGWFEIARPQIHGYDLECFTFIHGKNHAIVSGAEEKILRVFLGSQNFIDTLSNISGVVYEDDGQMRPAAANQPSLGLSNKPFFTTAQQDGTTDGQEMMIAATMAEDNEGLGEGGFEDPVPFNPAVLATPPFEEHLLQSSLWPEVQKLYGHGNEIIAVAASYDGKYIASTCRASSSDQATVRIWSVANWREVANLKGHQLTVVQLAFSHDNRYLLGVSRDRMWSLWRRTSDETNPYVRVAALPKSHGRIVWGCSWSYDDKLFATGSRDKIIKIWANQSESSSSSTVEQENWKAIATLPTFTSGVTAVEFAPDVDPENYILAVGEEEGHITIWSGPKTITSTDPWKKIHTIDSNQSHISDVRRIRWRLNKKQEDDKNNNNNNNSIQLVTCSTDNSVRLFKLNY</sequence>
<feature type="repeat" description="WD" evidence="11">
    <location>
        <begin position="730"/>
        <end position="771"/>
    </location>
</feature>
<dbReference type="PANTHER" id="PTHR44111">
    <property type="entry name" value="ELONGATOR COMPLEX PROTEIN 2"/>
    <property type="match status" value="1"/>
</dbReference>
<evidence type="ECO:0000313" key="14">
    <source>
        <dbReference type="Proteomes" id="UP000007797"/>
    </source>
</evidence>
<keyword evidence="8" id="KW-0819">tRNA processing</keyword>
<evidence type="ECO:0000256" key="8">
    <source>
        <dbReference type="ARBA" id="ARBA00022694"/>
    </source>
</evidence>
<dbReference type="InterPro" id="IPR001680">
    <property type="entry name" value="WD40_rpt"/>
</dbReference>
<organism evidence="13 14">
    <name type="scientific">Cavenderia fasciculata</name>
    <name type="common">Slime mold</name>
    <name type="synonym">Dictyostelium fasciculatum</name>
    <dbReference type="NCBI Taxonomy" id="261658"/>
    <lineage>
        <taxon>Eukaryota</taxon>
        <taxon>Amoebozoa</taxon>
        <taxon>Evosea</taxon>
        <taxon>Eumycetozoa</taxon>
        <taxon>Dictyostelia</taxon>
        <taxon>Acytosteliales</taxon>
        <taxon>Cavenderiaceae</taxon>
        <taxon>Cavenderia</taxon>
    </lineage>
</organism>
<comment type="pathway">
    <text evidence="3">tRNA modification; 5-methoxycarbonylmethyl-2-thiouridine-tRNA biosynthesis.</text>
</comment>
<evidence type="ECO:0000256" key="10">
    <source>
        <dbReference type="ARBA" id="ARBA00023242"/>
    </source>
</evidence>
<dbReference type="UniPathway" id="UPA00988"/>
<dbReference type="SMART" id="SM00320">
    <property type="entry name" value="WD40"/>
    <property type="match status" value="11"/>
</dbReference>
<feature type="signal peptide" evidence="12">
    <location>
        <begin position="1"/>
        <end position="18"/>
    </location>
</feature>
<proteinExistence type="inferred from homology"/>
<reference evidence="14" key="1">
    <citation type="journal article" date="2011" name="Genome Res.">
        <title>Phylogeny-wide analysis of social amoeba genomes highlights ancient origins for complex intercellular communication.</title>
        <authorList>
            <person name="Heidel A.J."/>
            <person name="Lawal H.M."/>
            <person name="Felder M."/>
            <person name="Schilde C."/>
            <person name="Helps N.R."/>
            <person name="Tunggal B."/>
            <person name="Rivero F."/>
            <person name="John U."/>
            <person name="Schleicher M."/>
            <person name="Eichinger L."/>
            <person name="Platzer M."/>
            <person name="Noegel A.A."/>
            <person name="Schaap P."/>
            <person name="Gloeckner G."/>
        </authorList>
    </citation>
    <scope>NUCLEOTIDE SEQUENCE [LARGE SCALE GENOMIC DNA]</scope>
    <source>
        <strain evidence="14">SH3</strain>
    </source>
</reference>
<dbReference type="STRING" id="1054147.F4PVX6"/>